<protein>
    <submittedName>
        <fullName evidence="2">Uncharacterized protein</fullName>
    </submittedName>
</protein>
<feature type="transmembrane region" description="Helical" evidence="1">
    <location>
        <begin position="80"/>
        <end position="98"/>
    </location>
</feature>
<evidence type="ECO:0000313" key="2">
    <source>
        <dbReference type="EMBL" id="EPR33030.1"/>
    </source>
</evidence>
<evidence type="ECO:0000313" key="3">
    <source>
        <dbReference type="Proteomes" id="UP000014975"/>
    </source>
</evidence>
<dbReference type="STRING" id="1121439.dsat_0471"/>
<proteinExistence type="predicted"/>
<evidence type="ECO:0000256" key="1">
    <source>
        <dbReference type="SAM" id="Phobius"/>
    </source>
</evidence>
<keyword evidence="1" id="KW-1133">Transmembrane helix</keyword>
<keyword evidence="1" id="KW-0472">Membrane</keyword>
<dbReference type="EMBL" id="ATHI01000026">
    <property type="protein sequence ID" value="EPR33030.1"/>
    <property type="molecule type" value="Genomic_DNA"/>
</dbReference>
<dbReference type="Proteomes" id="UP000014975">
    <property type="component" value="Unassembled WGS sequence"/>
</dbReference>
<gene>
    <name evidence="2" type="ORF">dsat_0471</name>
</gene>
<organism evidence="2 3">
    <name type="scientific">Alkalidesulfovibrio alkalitolerans DSM 16529</name>
    <dbReference type="NCBI Taxonomy" id="1121439"/>
    <lineage>
        <taxon>Bacteria</taxon>
        <taxon>Pseudomonadati</taxon>
        <taxon>Thermodesulfobacteriota</taxon>
        <taxon>Desulfovibrionia</taxon>
        <taxon>Desulfovibrionales</taxon>
        <taxon>Desulfovibrionaceae</taxon>
        <taxon>Alkalidesulfovibrio</taxon>
    </lineage>
</organism>
<dbReference type="PATRIC" id="fig|1121439.3.peg.1825"/>
<reference evidence="2 3" key="1">
    <citation type="journal article" date="2013" name="Genome Announc.">
        <title>Draft genome sequences for three mercury-methylating, sulfate-reducing bacteria.</title>
        <authorList>
            <person name="Brown S.D."/>
            <person name="Hurt R.A.Jr."/>
            <person name="Gilmour C.C."/>
            <person name="Elias D.A."/>
        </authorList>
    </citation>
    <scope>NUCLEOTIDE SEQUENCE [LARGE SCALE GENOMIC DNA]</scope>
    <source>
        <strain evidence="2 3">DSM 16529</strain>
    </source>
</reference>
<sequence length="112" mass="12522">MRDLAPQSHEAAVFAASLLTSAAFRANQTVQRALFHKQRGSCPAREPNRPAGANEEDGMAWTWEVITTLVSNMMKSTPQGFLGVGLIFIYLVWMVSMATRRIAENLKEDHHH</sequence>
<name>S7T922_9BACT</name>
<keyword evidence="1" id="KW-0812">Transmembrane</keyword>
<dbReference type="AlphaFoldDB" id="S7T922"/>
<comment type="caution">
    <text evidence="2">The sequence shown here is derived from an EMBL/GenBank/DDBJ whole genome shotgun (WGS) entry which is preliminary data.</text>
</comment>
<accession>S7T922</accession>
<keyword evidence="3" id="KW-1185">Reference proteome</keyword>